<evidence type="ECO:0000256" key="20">
    <source>
        <dbReference type="ARBA" id="ARBA00049902"/>
    </source>
</evidence>
<evidence type="ECO:0000256" key="13">
    <source>
        <dbReference type="ARBA" id="ARBA00023316"/>
    </source>
</evidence>
<proteinExistence type="inferred from homology"/>
<feature type="transmembrane region" description="Helical" evidence="21">
    <location>
        <begin position="306"/>
        <end position="330"/>
    </location>
</feature>
<keyword evidence="13" id="KW-0961">Cell wall biogenesis/degradation</keyword>
<evidence type="ECO:0000256" key="6">
    <source>
        <dbReference type="ARBA" id="ARBA00022679"/>
    </source>
</evidence>
<evidence type="ECO:0000256" key="10">
    <source>
        <dbReference type="ARBA" id="ARBA00022989"/>
    </source>
</evidence>
<dbReference type="RefSeq" id="WP_092207061.1">
    <property type="nucleotide sequence ID" value="NZ_FMUX01000001.1"/>
</dbReference>
<evidence type="ECO:0000256" key="8">
    <source>
        <dbReference type="ARBA" id="ARBA00022960"/>
    </source>
</evidence>
<protein>
    <recommendedName>
        <fullName evidence="17">Probable peptidoglycan glycosyltransferase FtsW</fullName>
        <ecNumber evidence="19">2.4.99.28</ecNumber>
    </recommendedName>
    <alternativeName>
        <fullName evidence="18">Cell division protein FtsW</fullName>
    </alternativeName>
    <alternativeName>
        <fullName evidence="15">Cell wall polymerase</fullName>
    </alternativeName>
    <alternativeName>
        <fullName evidence="14">Peptidoglycan polymerase</fullName>
    </alternativeName>
</protein>
<evidence type="ECO:0000256" key="18">
    <source>
        <dbReference type="ARBA" id="ARBA00041418"/>
    </source>
</evidence>
<dbReference type="InterPro" id="IPR018365">
    <property type="entry name" value="Cell_cycle_FtsW-rel_CS"/>
</dbReference>
<dbReference type="GO" id="GO:0032153">
    <property type="term" value="C:cell division site"/>
    <property type="evidence" value="ECO:0007669"/>
    <property type="project" value="TreeGrafter"/>
</dbReference>
<dbReference type="PROSITE" id="PS00428">
    <property type="entry name" value="FTSW_RODA_SPOVE"/>
    <property type="match status" value="1"/>
</dbReference>
<evidence type="ECO:0000313" key="22">
    <source>
        <dbReference type="EMBL" id="SCX75430.1"/>
    </source>
</evidence>
<dbReference type="OrthoDB" id="9768187at2"/>
<keyword evidence="11 21" id="KW-0472">Membrane</keyword>
<dbReference type="GO" id="GO:0015648">
    <property type="term" value="F:lipid-linked peptidoglycan transporter activity"/>
    <property type="evidence" value="ECO:0007669"/>
    <property type="project" value="TreeGrafter"/>
</dbReference>
<dbReference type="InterPro" id="IPR001182">
    <property type="entry name" value="FtsW/RodA"/>
</dbReference>
<evidence type="ECO:0000256" key="1">
    <source>
        <dbReference type="ARBA" id="ARBA00004651"/>
    </source>
</evidence>
<dbReference type="GO" id="GO:0005886">
    <property type="term" value="C:plasma membrane"/>
    <property type="evidence" value="ECO:0007669"/>
    <property type="project" value="UniProtKB-SubCell"/>
</dbReference>
<feature type="transmembrane region" description="Helical" evidence="21">
    <location>
        <begin position="74"/>
        <end position="94"/>
    </location>
</feature>
<feature type="transmembrane region" description="Helical" evidence="21">
    <location>
        <begin position="140"/>
        <end position="158"/>
    </location>
</feature>
<feature type="transmembrane region" description="Helical" evidence="21">
    <location>
        <begin position="342"/>
        <end position="361"/>
    </location>
</feature>
<evidence type="ECO:0000313" key="23">
    <source>
        <dbReference type="Proteomes" id="UP000198870"/>
    </source>
</evidence>
<sequence length="368" mass="39858">MANAKATRQYGVYDPWLFYTTFTLVGLGLLMIFSATAQSSNGLFYLRRQVLFVIVGTVFMVTASRIPYRCWKKLAVPFMVVTLALVIATLFPVIGHKIKGASRWIRIGGFSVQPTEFLKIALVMLMAASLSKKAENVRKFEIGVVPHLILLGIIAIAVIRQPDFGTVVILCAVTWIMLFLGGARLLHIVGPLVPLAIVLALFVTGEGYRMARIKAFMDPWAVEKNGGYQVTRSLMAYGSGGITGKGLSNSELKLKHLPECHTDFIFPILGEELGLIGVLSALGLYVLLLSRGFLAAMRCPDMFGCLLAVGICAVIGLQIIINLAVTMGILPPTGLTLPLMSYGGSSLLCTMTGIGIVLNVAREEPHVR</sequence>
<dbReference type="EMBL" id="FMUX01000001">
    <property type="protein sequence ID" value="SCX75430.1"/>
    <property type="molecule type" value="Genomic_DNA"/>
</dbReference>
<keyword evidence="10 21" id="KW-1133">Transmembrane helix</keyword>
<dbReference type="Pfam" id="PF01098">
    <property type="entry name" value="FTSW_RODA_SPOVE"/>
    <property type="match status" value="1"/>
</dbReference>
<evidence type="ECO:0000256" key="19">
    <source>
        <dbReference type="ARBA" id="ARBA00044770"/>
    </source>
</evidence>
<comment type="similarity">
    <text evidence="16">Belongs to the SEDS family. FtsW subfamily.</text>
</comment>
<dbReference type="EC" id="2.4.99.28" evidence="19"/>
<evidence type="ECO:0000256" key="11">
    <source>
        <dbReference type="ARBA" id="ARBA00023136"/>
    </source>
</evidence>
<dbReference type="STRING" id="419481.SAMN05216233_10128"/>
<keyword evidence="4 22" id="KW-0132">Cell division</keyword>
<dbReference type="GO" id="GO:0009252">
    <property type="term" value="P:peptidoglycan biosynthetic process"/>
    <property type="evidence" value="ECO:0007669"/>
    <property type="project" value="UniProtKB-KW"/>
</dbReference>
<dbReference type="AlphaFoldDB" id="A0A1G5ABY9"/>
<organism evidence="22 23">
    <name type="scientific">Desulfoluna spongiiphila</name>
    <dbReference type="NCBI Taxonomy" id="419481"/>
    <lineage>
        <taxon>Bacteria</taxon>
        <taxon>Pseudomonadati</taxon>
        <taxon>Thermodesulfobacteriota</taxon>
        <taxon>Desulfobacteria</taxon>
        <taxon>Desulfobacterales</taxon>
        <taxon>Desulfolunaceae</taxon>
        <taxon>Desulfoluna</taxon>
    </lineage>
</organism>
<keyword evidence="23" id="KW-1185">Reference proteome</keyword>
<dbReference type="GO" id="GO:0008955">
    <property type="term" value="F:peptidoglycan glycosyltransferase activity"/>
    <property type="evidence" value="ECO:0007669"/>
    <property type="project" value="UniProtKB-EC"/>
</dbReference>
<keyword evidence="9" id="KW-0573">Peptidoglycan synthesis</keyword>
<feature type="transmembrane region" description="Helical" evidence="21">
    <location>
        <begin position="164"/>
        <end position="181"/>
    </location>
</feature>
<evidence type="ECO:0000256" key="9">
    <source>
        <dbReference type="ARBA" id="ARBA00022984"/>
    </source>
</evidence>
<comment type="catalytic activity">
    <reaction evidence="20">
        <text>[GlcNAc-(1-&gt;4)-Mur2Ac(oyl-L-Ala-gamma-D-Glu-L-Lys-D-Ala-D-Ala)](n)-di-trans,octa-cis-undecaprenyl diphosphate + beta-D-GlcNAc-(1-&gt;4)-Mur2Ac(oyl-L-Ala-gamma-D-Glu-L-Lys-D-Ala-D-Ala)-di-trans,octa-cis-undecaprenyl diphosphate = [GlcNAc-(1-&gt;4)-Mur2Ac(oyl-L-Ala-gamma-D-Glu-L-Lys-D-Ala-D-Ala)](n+1)-di-trans,octa-cis-undecaprenyl diphosphate + di-trans,octa-cis-undecaprenyl diphosphate + H(+)</text>
        <dbReference type="Rhea" id="RHEA:23708"/>
        <dbReference type="Rhea" id="RHEA-COMP:9602"/>
        <dbReference type="Rhea" id="RHEA-COMP:9603"/>
        <dbReference type="ChEBI" id="CHEBI:15378"/>
        <dbReference type="ChEBI" id="CHEBI:58405"/>
        <dbReference type="ChEBI" id="CHEBI:60033"/>
        <dbReference type="ChEBI" id="CHEBI:78435"/>
        <dbReference type="EC" id="2.4.99.28"/>
    </reaction>
</comment>
<dbReference type="Proteomes" id="UP000198870">
    <property type="component" value="Unassembled WGS sequence"/>
</dbReference>
<feature type="transmembrane region" description="Helical" evidence="21">
    <location>
        <begin position="273"/>
        <end position="294"/>
    </location>
</feature>
<gene>
    <name evidence="22" type="ORF">SAMN05216233_10128</name>
</gene>
<feature type="transmembrane region" description="Helical" evidence="21">
    <location>
        <begin position="16"/>
        <end position="37"/>
    </location>
</feature>
<evidence type="ECO:0000256" key="5">
    <source>
        <dbReference type="ARBA" id="ARBA00022676"/>
    </source>
</evidence>
<keyword evidence="5" id="KW-0328">Glycosyltransferase</keyword>
<evidence type="ECO:0000256" key="3">
    <source>
        <dbReference type="ARBA" id="ARBA00022475"/>
    </source>
</evidence>
<comment type="pathway">
    <text evidence="2">Cell wall biogenesis; peptidoglycan biosynthesis.</text>
</comment>
<keyword evidence="3" id="KW-1003">Cell membrane</keyword>
<reference evidence="22 23" key="1">
    <citation type="submission" date="2016-10" db="EMBL/GenBank/DDBJ databases">
        <authorList>
            <person name="de Groot N.N."/>
        </authorList>
    </citation>
    <scope>NUCLEOTIDE SEQUENCE [LARGE SCALE GENOMIC DNA]</scope>
    <source>
        <strain evidence="22 23">AA1</strain>
    </source>
</reference>
<dbReference type="GO" id="GO:0008360">
    <property type="term" value="P:regulation of cell shape"/>
    <property type="evidence" value="ECO:0007669"/>
    <property type="project" value="UniProtKB-KW"/>
</dbReference>
<feature type="transmembrane region" description="Helical" evidence="21">
    <location>
        <begin position="49"/>
        <end position="68"/>
    </location>
</feature>
<keyword evidence="6" id="KW-0808">Transferase</keyword>
<dbReference type="PANTHER" id="PTHR30474">
    <property type="entry name" value="CELL CYCLE PROTEIN"/>
    <property type="match status" value="1"/>
</dbReference>
<name>A0A1G5ABY9_9BACT</name>
<comment type="subcellular location">
    <subcellularLocation>
        <location evidence="1">Cell membrane</location>
        <topology evidence="1">Multi-pass membrane protein</topology>
    </subcellularLocation>
</comment>
<dbReference type="NCBIfam" id="TIGR02614">
    <property type="entry name" value="ftsW"/>
    <property type="match status" value="1"/>
</dbReference>
<evidence type="ECO:0000256" key="17">
    <source>
        <dbReference type="ARBA" id="ARBA00041185"/>
    </source>
</evidence>
<evidence type="ECO:0000256" key="2">
    <source>
        <dbReference type="ARBA" id="ARBA00004752"/>
    </source>
</evidence>
<feature type="transmembrane region" description="Helical" evidence="21">
    <location>
        <begin position="188"/>
        <end position="208"/>
    </location>
</feature>
<evidence type="ECO:0000256" key="21">
    <source>
        <dbReference type="SAM" id="Phobius"/>
    </source>
</evidence>
<evidence type="ECO:0000256" key="16">
    <source>
        <dbReference type="ARBA" id="ARBA00038053"/>
    </source>
</evidence>
<dbReference type="InterPro" id="IPR013437">
    <property type="entry name" value="FtsW"/>
</dbReference>
<keyword evidence="8" id="KW-0133">Cell shape</keyword>
<dbReference type="PANTHER" id="PTHR30474:SF2">
    <property type="entry name" value="PEPTIDOGLYCAN GLYCOSYLTRANSFERASE FTSW-RELATED"/>
    <property type="match status" value="1"/>
</dbReference>
<accession>A0A1G5ABY9</accession>
<evidence type="ECO:0000256" key="4">
    <source>
        <dbReference type="ARBA" id="ARBA00022618"/>
    </source>
</evidence>
<evidence type="ECO:0000256" key="14">
    <source>
        <dbReference type="ARBA" id="ARBA00032370"/>
    </source>
</evidence>
<dbReference type="GO" id="GO:0071555">
    <property type="term" value="P:cell wall organization"/>
    <property type="evidence" value="ECO:0007669"/>
    <property type="project" value="UniProtKB-KW"/>
</dbReference>
<evidence type="ECO:0000256" key="7">
    <source>
        <dbReference type="ARBA" id="ARBA00022692"/>
    </source>
</evidence>
<evidence type="ECO:0000256" key="15">
    <source>
        <dbReference type="ARBA" id="ARBA00033270"/>
    </source>
</evidence>
<keyword evidence="12" id="KW-0131">Cell cycle</keyword>
<keyword evidence="7 21" id="KW-0812">Transmembrane</keyword>
<evidence type="ECO:0000256" key="12">
    <source>
        <dbReference type="ARBA" id="ARBA00023306"/>
    </source>
</evidence>
<dbReference type="GO" id="GO:0051301">
    <property type="term" value="P:cell division"/>
    <property type="evidence" value="ECO:0007669"/>
    <property type="project" value="UniProtKB-KW"/>
</dbReference>